<feature type="domain" description="Multidrug resistance protein MdtA-like beta-barrel" evidence="6">
    <location>
        <begin position="206"/>
        <end position="291"/>
    </location>
</feature>
<evidence type="ECO:0000256" key="3">
    <source>
        <dbReference type="SAM" id="SignalP"/>
    </source>
</evidence>
<dbReference type="NCBIfam" id="TIGR01730">
    <property type="entry name" value="RND_mfp"/>
    <property type="match status" value="1"/>
</dbReference>
<organism evidence="8 9">
    <name type="scientific">Rhizobium subbaraonis</name>
    <dbReference type="NCBI Taxonomy" id="908946"/>
    <lineage>
        <taxon>Bacteria</taxon>
        <taxon>Pseudomonadati</taxon>
        <taxon>Pseudomonadota</taxon>
        <taxon>Alphaproteobacteria</taxon>
        <taxon>Hyphomicrobiales</taxon>
        <taxon>Rhizobiaceae</taxon>
        <taxon>Rhizobium/Agrobacterium group</taxon>
        <taxon>Rhizobium</taxon>
    </lineage>
</organism>
<keyword evidence="9" id="KW-1185">Reference proteome</keyword>
<dbReference type="Gene3D" id="2.40.50.100">
    <property type="match status" value="1"/>
</dbReference>
<reference evidence="8 9" key="1">
    <citation type="submission" date="2017-08" db="EMBL/GenBank/DDBJ databases">
        <authorList>
            <person name="de Groot N.N."/>
        </authorList>
    </citation>
    <scope>NUCLEOTIDE SEQUENCE [LARGE SCALE GENOMIC DNA]</scope>
    <source>
        <strain evidence="8 9">JC85</strain>
    </source>
</reference>
<sequence length="374" mass="39282">MRIMGPLVAVILSCALAGLLPAGAARAQEAPPPPAVVVVPAKIMDLRESVDLTGRLVAIQRVDIRARVSGFLESVDFQEGQKVKAGTLLYSVEDGAYQAALQEIVGSIQSAEAQRDLAIIERDRSNRLLASNTVPQSQVDIANAQVKKSEADLVRLNGSKAQAELNLSYTRITAPFDGIVGLTAVDVGALVGPDSGALTTLTRLDPIYAEFSVATAMYLTYQEQVRSGEISPGANVRIILPNGVEYPSKGTINFVSSNVTQGTDTVTVRAQFPNPDGLLLDGSLVRVELEQSNAQDVLAIPQEAVQRDQQGAFVMVVGADSKVELRRVDISRSSRGFSVVASGLKDGEAVVTDGIGKVRPGIVVDAAVAPAAGG</sequence>
<dbReference type="RefSeq" id="WP_097141088.1">
    <property type="nucleotide sequence ID" value="NZ_OBQD01000010.1"/>
</dbReference>
<dbReference type="GO" id="GO:0005886">
    <property type="term" value="C:plasma membrane"/>
    <property type="evidence" value="ECO:0007669"/>
    <property type="project" value="TreeGrafter"/>
</dbReference>
<dbReference type="Pfam" id="PF25876">
    <property type="entry name" value="HH_MFP_RND"/>
    <property type="match status" value="1"/>
</dbReference>
<dbReference type="FunFam" id="2.40.420.20:FF:000001">
    <property type="entry name" value="Efflux RND transporter periplasmic adaptor subunit"/>
    <property type="match status" value="1"/>
</dbReference>
<evidence type="ECO:0000313" key="8">
    <source>
        <dbReference type="EMBL" id="SOC43006.1"/>
    </source>
</evidence>
<evidence type="ECO:0000256" key="1">
    <source>
        <dbReference type="ARBA" id="ARBA00004196"/>
    </source>
</evidence>
<comment type="subcellular location">
    <subcellularLocation>
        <location evidence="1">Cell envelope</location>
    </subcellularLocation>
</comment>
<feature type="domain" description="Multidrug resistance protein MdtA-like C-terminal permuted SH3" evidence="7">
    <location>
        <begin position="296"/>
        <end position="357"/>
    </location>
</feature>
<dbReference type="Pfam" id="PF25944">
    <property type="entry name" value="Beta-barrel_RND"/>
    <property type="match status" value="1"/>
</dbReference>
<dbReference type="PANTHER" id="PTHR30158:SF3">
    <property type="entry name" value="MULTIDRUG EFFLUX PUMP SUBUNIT ACRA-RELATED"/>
    <property type="match status" value="1"/>
</dbReference>
<feature type="domain" description="Multidrug resistance protein MdtA-like barrel-sandwich hybrid" evidence="5">
    <location>
        <begin position="61"/>
        <end position="191"/>
    </location>
</feature>
<dbReference type="AlphaFoldDB" id="A0A285UQS2"/>
<dbReference type="InterPro" id="IPR006143">
    <property type="entry name" value="RND_pump_MFP"/>
</dbReference>
<dbReference type="GO" id="GO:0022857">
    <property type="term" value="F:transmembrane transporter activity"/>
    <property type="evidence" value="ECO:0007669"/>
    <property type="project" value="InterPro"/>
</dbReference>
<feature type="signal peptide" evidence="3">
    <location>
        <begin position="1"/>
        <end position="27"/>
    </location>
</feature>
<protein>
    <submittedName>
        <fullName evidence="8">Membrane fusion protein (Multidrug efflux system)</fullName>
    </submittedName>
</protein>
<dbReference type="InterPro" id="IPR058626">
    <property type="entry name" value="MdtA-like_b-barrel"/>
</dbReference>
<evidence type="ECO:0000259" key="4">
    <source>
        <dbReference type="Pfam" id="PF25876"/>
    </source>
</evidence>
<dbReference type="Gene3D" id="1.10.287.470">
    <property type="entry name" value="Helix hairpin bin"/>
    <property type="match status" value="1"/>
</dbReference>
<comment type="similarity">
    <text evidence="2">Belongs to the membrane fusion protein (MFP) (TC 8.A.1) family.</text>
</comment>
<dbReference type="OrthoDB" id="9816569at2"/>
<dbReference type="GO" id="GO:0030313">
    <property type="term" value="C:cell envelope"/>
    <property type="evidence" value="ECO:0007669"/>
    <property type="project" value="UniProtKB-SubCell"/>
</dbReference>
<keyword evidence="3" id="KW-0732">Signal</keyword>
<feature type="domain" description="Multidrug resistance protein MdtA-like alpha-helical hairpin" evidence="4">
    <location>
        <begin position="101"/>
        <end position="170"/>
    </location>
</feature>
<dbReference type="PANTHER" id="PTHR30158">
    <property type="entry name" value="ACRA/E-RELATED COMPONENT OF DRUG EFFLUX TRANSPORTER"/>
    <property type="match status" value="1"/>
</dbReference>
<dbReference type="Gene3D" id="2.40.420.20">
    <property type="match status" value="1"/>
</dbReference>
<evidence type="ECO:0000256" key="2">
    <source>
        <dbReference type="ARBA" id="ARBA00009477"/>
    </source>
</evidence>
<evidence type="ECO:0000313" key="9">
    <source>
        <dbReference type="Proteomes" id="UP000219167"/>
    </source>
</evidence>
<dbReference type="GO" id="GO:0046677">
    <property type="term" value="P:response to antibiotic"/>
    <property type="evidence" value="ECO:0007669"/>
    <property type="project" value="TreeGrafter"/>
</dbReference>
<dbReference type="Gene3D" id="2.40.30.170">
    <property type="match status" value="1"/>
</dbReference>
<dbReference type="Pfam" id="PF25917">
    <property type="entry name" value="BSH_RND"/>
    <property type="match status" value="1"/>
</dbReference>
<dbReference type="EMBL" id="OBQD01000010">
    <property type="protein sequence ID" value="SOC43006.1"/>
    <property type="molecule type" value="Genomic_DNA"/>
</dbReference>
<dbReference type="InterPro" id="IPR058625">
    <property type="entry name" value="MdtA-like_BSH"/>
</dbReference>
<evidence type="ECO:0000259" key="5">
    <source>
        <dbReference type="Pfam" id="PF25917"/>
    </source>
</evidence>
<proteinExistence type="inferred from homology"/>
<dbReference type="SUPFAM" id="SSF111369">
    <property type="entry name" value="HlyD-like secretion proteins"/>
    <property type="match status" value="1"/>
</dbReference>
<gene>
    <name evidence="8" type="ORF">SAMN05892877_110241</name>
</gene>
<dbReference type="Proteomes" id="UP000219167">
    <property type="component" value="Unassembled WGS sequence"/>
</dbReference>
<evidence type="ECO:0000259" key="6">
    <source>
        <dbReference type="Pfam" id="PF25944"/>
    </source>
</evidence>
<dbReference type="Pfam" id="PF25967">
    <property type="entry name" value="RND-MFP_C"/>
    <property type="match status" value="1"/>
</dbReference>
<name>A0A285UQS2_9HYPH</name>
<dbReference type="InterPro" id="IPR058624">
    <property type="entry name" value="MdtA-like_HH"/>
</dbReference>
<accession>A0A285UQS2</accession>
<dbReference type="InterPro" id="IPR058627">
    <property type="entry name" value="MdtA-like_C"/>
</dbReference>
<evidence type="ECO:0000259" key="7">
    <source>
        <dbReference type="Pfam" id="PF25967"/>
    </source>
</evidence>
<feature type="chain" id="PRO_5011995748" evidence="3">
    <location>
        <begin position="28"/>
        <end position="374"/>
    </location>
</feature>